<dbReference type="EMBL" id="KV005783">
    <property type="protein sequence ID" value="KZV33454.1"/>
    <property type="molecule type" value="Genomic_DNA"/>
</dbReference>
<dbReference type="AlphaFoldDB" id="A0A2Z7BGB7"/>
<reference evidence="2 3" key="1">
    <citation type="journal article" date="2015" name="Proc. Natl. Acad. Sci. U.S.A.">
        <title>The resurrection genome of Boea hygrometrica: A blueprint for survival of dehydration.</title>
        <authorList>
            <person name="Xiao L."/>
            <person name="Yang G."/>
            <person name="Zhang L."/>
            <person name="Yang X."/>
            <person name="Zhao S."/>
            <person name="Ji Z."/>
            <person name="Zhou Q."/>
            <person name="Hu M."/>
            <person name="Wang Y."/>
            <person name="Chen M."/>
            <person name="Xu Y."/>
            <person name="Jin H."/>
            <person name="Xiao X."/>
            <person name="Hu G."/>
            <person name="Bao F."/>
            <person name="Hu Y."/>
            <person name="Wan P."/>
            <person name="Li L."/>
            <person name="Deng X."/>
            <person name="Kuang T."/>
            <person name="Xiang C."/>
            <person name="Zhu J.K."/>
            <person name="Oliver M.J."/>
            <person name="He Y."/>
        </authorList>
    </citation>
    <scope>NUCLEOTIDE SEQUENCE [LARGE SCALE GENOMIC DNA]</scope>
    <source>
        <strain evidence="3">cv. XS01</strain>
    </source>
</reference>
<protein>
    <submittedName>
        <fullName evidence="2">Uncharacterized protein</fullName>
    </submittedName>
</protein>
<dbReference type="Proteomes" id="UP000250235">
    <property type="component" value="Unassembled WGS sequence"/>
</dbReference>
<organism evidence="2 3">
    <name type="scientific">Dorcoceras hygrometricum</name>
    <dbReference type="NCBI Taxonomy" id="472368"/>
    <lineage>
        <taxon>Eukaryota</taxon>
        <taxon>Viridiplantae</taxon>
        <taxon>Streptophyta</taxon>
        <taxon>Embryophyta</taxon>
        <taxon>Tracheophyta</taxon>
        <taxon>Spermatophyta</taxon>
        <taxon>Magnoliopsida</taxon>
        <taxon>eudicotyledons</taxon>
        <taxon>Gunneridae</taxon>
        <taxon>Pentapetalae</taxon>
        <taxon>asterids</taxon>
        <taxon>lamiids</taxon>
        <taxon>Lamiales</taxon>
        <taxon>Gesneriaceae</taxon>
        <taxon>Didymocarpoideae</taxon>
        <taxon>Trichosporeae</taxon>
        <taxon>Loxocarpinae</taxon>
        <taxon>Dorcoceras</taxon>
    </lineage>
</organism>
<sequence>MTGPLRANQNDVASTNPNEGVSHSLQELAANRYHPVDASQNVVVSNFLGALCWNPHKRCCWQILYNECLKYYLLADFANDWLLNAKR</sequence>
<evidence type="ECO:0000313" key="2">
    <source>
        <dbReference type="EMBL" id="KZV33454.1"/>
    </source>
</evidence>
<evidence type="ECO:0000256" key="1">
    <source>
        <dbReference type="SAM" id="MobiDB-lite"/>
    </source>
</evidence>
<proteinExistence type="predicted"/>
<feature type="compositionally biased region" description="Polar residues" evidence="1">
    <location>
        <begin position="7"/>
        <end position="20"/>
    </location>
</feature>
<evidence type="ECO:0000313" key="3">
    <source>
        <dbReference type="Proteomes" id="UP000250235"/>
    </source>
</evidence>
<gene>
    <name evidence="2" type="ORF">F511_12968</name>
</gene>
<feature type="region of interest" description="Disordered" evidence="1">
    <location>
        <begin position="1"/>
        <end position="20"/>
    </location>
</feature>
<keyword evidence="3" id="KW-1185">Reference proteome</keyword>
<accession>A0A2Z7BGB7</accession>
<name>A0A2Z7BGB7_9LAMI</name>